<evidence type="ECO:0000313" key="1">
    <source>
        <dbReference type="EMBL" id="EDL98010.1"/>
    </source>
</evidence>
<dbReference type="EMBL" id="CH473996">
    <property type="protein sequence ID" value="EDL98010.1"/>
    <property type="molecule type" value="Genomic_DNA"/>
</dbReference>
<gene>
    <name evidence="1" type="ORF">rCG_23189</name>
</gene>
<dbReference type="Proteomes" id="UP000234681">
    <property type="component" value="Chromosome 14"/>
</dbReference>
<sequence>MRRLCLGVCSSQRSQSLHQRLHTHNTHSFKAFCMSMLLHI</sequence>
<dbReference type="AlphaFoldDB" id="A6JQ93"/>
<protein>
    <submittedName>
        <fullName evidence="1">RCG23189, isoform CRA_b</fullName>
    </submittedName>
</protein>
<evidence type="ECO:0000313" key="2">
    <source>
        <dbReference type="Proteomes" id="UP000234681"/>
    </source>
</evidence>
<reference evidence="2" key="1">
    <citation type="submission" date="2005-09" db="EMBL/GenBank/DDBJ databases">
        <authorList>
            <person name="Mural R.J."/>
            <person name="Li P.W."/>
            <person name="Adams M.D."/>
            <person name="Amanatides P.G."/>
            <person name="Baden-Tillson H."/>
            <person name="Barnstead M."/>
            <person name="Chin S.H."/>
            <person name="Dew I."/>
            <person name="Evans C.A."/>
            <person name="Ferriera S."/>
            <person name="Flanigan M."/>
            <person name="Fosler C."/>
            <person name="Glodek A."/>
            <person name="Gu Z."/>
            <person name="Holt R.A."/>
            <person name="Jennings D."/>
            <person name="Kraft C.L."/>
            <person name="Lu F."/>
            <person name="Nguyen T."/>
            <person name="Nusskern D.R."/>
            <person name="Pfannkoch C.M."/>
            <person name="Sitter C."/>
            <person name="Sutton G.G."/>
            <person name="Venter J.C."/>
            <person name="Wang Z."/>
            <person name="Woodage T."/>
            <person name="Zheng X.H."/>
            <person name="Zhong F."/>
        </authorList>
    </citation>
    <scope>NUCLEOTIDE SEQUENCE [LARGE SCALE GENOMIC DNA]</scope>
    <source>
        <strain>BN</strain>
        <strain evidence="2">Sprague-Dawley</strain>
    </source>
</reference>
<name>A6JQ93_RAT</name>
<organism evidence="1 2">
    <name type="scientific">Rattus norvegicus</name>
    <name type="common">Rat</name>
    <dbReference type="NCBI Taxonomy" id="10116"/>
    <lineage>
        <taxon>Eukaryota</taxon>
        <taxon>Metazoa</taxon>
        <taxon>Chordata</taxon>
        <taxon>Craniata</taxon>
        <taxon>Vertebrata</taxon>
        <taxon>Euteleostomi</taxon>
        <taxon>Mammalia</taxon>
        <taxon>Eutheria</taxon>
        <taxon>Euarchontoglires</taxon>
        <taxon>Glires</taxon>
        <taxon>Rodentia</taxon>
        <taxon>Myomorpha</taxon>
        <taxon>Muroidea</taxon>
        <taxon>Muridae</taxon>
        <taxon>Murinae</taxon>
        <taxon>Rattus</taxon>
    </lineage>
</organism>
<proteinExistence type="predicted"/>
<accession>A6JQ93</accession>